<keyword evidence="2" id="KW-0732">Signal</keyword>
<dbReference type="InterPro" id="IPR029055">
    <property type="entry name" value="Ntn_hydrolases_N"/>
</dbReference>
<sequence>MMMRTNNVGLTWISILLFCSSICQLPLVCASSSTETPSVVSVRALDEFGNSEQIQNARKAASLHGRLVVAARDSSQNCTIVLSLLEDHSPLKPSSILLEDAYSRMLQLLHNDPEHKLAMVCSGLRGDANWLLERVRAYSHRVWTRYNVFLGSSGAAHAVSQYMQRFWGFPEDAEWTPQLLLQEWKGNQGSWSRPLGLVVMIVSSSLPYIFVVEPSGIIQQYSAFAMGKYSDSVLEKLPTVINNDNDTKENEEDDLQEKLIKIIQSVVPSTKKDSRILVEIMSEKGVYRTVVVS</sequence>
<feature type="chain" id="PRO_5040391372" evidence="2">
    <location>
        <begin position="31"/>
        <end position="293"/>
    </location>
</feature>
<feature type="signal peptide" evidence="2">
    <location>
        <begin position="1"/>
        <end position="30"/>
    </location>
</feature>
<dbReference type="PANTHER" id="PTHR11599">
    <property type="entry name" value="PROTEASOME SUBUNIT ALPHA/BETA"/>
    <property type="match status" value="1"/>
</dbReference>
<evidence type="ECO:0000256" key="2">
    <source>
        <dbReference type="SAM" id="SignalP"/>
    </source>
</evidence>
<name>A0A9N8ELA6_9STRA</name>
<dbReference type="GO" id="GO:0000502">
    <property type="term" value="C:proteasome complex"/>
    <property type="evidence" value="ECO:0007669"/>
    <property type="project" value="UniProtKB-KW"/>
</dbReference>
<dbReference type="SUPFAM" id="SSF56235">
    <property type="entry name" value="N-terminal nucleophile aminohydrolases (Ntn hydrolases)"/>
    <property type="match status" value="1"/>
</dbReference>
<reference evidence="3" key="1">
    <citation type="submission" date="2020-06" db="EMBL/GenBank/DDBJ databases">
        <authorList>
            <consortium name="Plant Systems Biology data submission"/>
        </authorList>
    </citation>
    <scope>NUCLEOTIDE SEQUENCE</scope>
    <source>
        <strain evidence="3">D6</strain>
    </source>
</reference>
<keyword evidence="4" id="KW-1185">Reference proteome</keyword>
<protein>
    <submittedName>
        <fullName evidence="3">Uncharacterized protein</fullName>
    </submittedName>
</protein>
<dbReference type="Gene3D" id="3.60.20.10">
    <property type="entry name" value="Glutamine Phosphoribosylpyrophosphate, subunit 1, domain 1"/>
    <property type="match status" value="1"/>
</dbReference>
<dbReference type="Proteomes" id="UP001153069">
    <property type="component" value="Unassembled WGS sequence"/>
</dbReference>
<keyword evidence="1" id="KW-0647">Proteasome</keyword>
<comment type="caution">
    <text evidence="3">The sequence shown here is derived from an EMBL/GenBank/DDBJ whole genome shotgun (WGS) entry which is preliminary data.</text>
</comment>
<organism evidence="3 4">
    <name type="scientific">Seminavis robusta</name>
    <dbReference type="NCBI Taxonomy" id="568900"/>
    <lineage>
        <taxon>Eukaryota</taxon>
        <taxon>Sar</taxon>
        <taxon>Stramenopiles</taxon>
        <taxon>Ochrophyta</taxon>
        <taxon>Bacillariophyta</taxon>
        <taxon>Bacillariophyceae</taxon>
        <taxon>Bacillariophycidae</taxon>
        <taxon>Naviculales</taxon>
        <taxon>Naviculaceae</taxon>
        <taxon>Seminavis</taxon>
    </lineage>
</organism>
<dbReference type="EMBL" id="CAICTM010001269">
    <property type="protein sequence ID" value="CAB9522144.1"/>
    <property type="molecule type" value="Genomic_DNA"/>
</dbReference>
<accession>A0A9N8ELA6</accession>
<evidence type="ECO:0000256" key="1">
    <source>
        <dbReference type="ARBA" id="ARBA00022942"/>
    </source>
</evidence>
<evidence type="ECO:0000313" key="3">
    <source>
        <dbReference type="EMBL" id="CAB9522144.1"/>
    </source>
</evidence>
<proteinExistence type="predicted"/>
<dbReference type="InterPro" id="IPR050115">
    <property type="entry name" value="Proteasome_alpha"/>
</dbReference>
<evidence type="ECO:0000313" key="4">
    <source>
        <dbReference type="Proteomes" id="UP001153069"/>
    </source>
</evidence>
<gene>
    <name evidence="3" type="ORF">SEMRO_1271_G258140.1</name>
</gene>
<dbReference type="AlphaFoldDB" id="A0A9N8ELA6"/>